<feature type="non-terminal residue" evidence="1">
    <location>
        <position position="1"/>
    </location>
</feature>
<sequence length="91" mass="9875">SETRAQHQPIATPRWGPFCTPIGGPFWTPIDMVGEQVATVLQDMNTWHAINPEKTVGEYLRERPARAAETAIATLVNAGAMGAMHMASRGC</sequence>
<reference evidence="1 2" key="1">
    <citation type="submission" date="2020-08" db="EMBL/GenBank/DDBJ databases">
        <title>Genomic Encyclopedia of Type Strains, Phase IV (KMG-IV): sequencing the most valuable type-strain genomes for metagenomic binning, comparative biology and taxonomic classification.</title>
        <authorList>
            <person name="Goeker M."/>
        </authorList>
    </citation>
    <scope>NUCLEOTIDE SEQUENCE [LARGE SCALE GENOMIC DNA]</scope>
    <source>
        <strain evidence="1 2">DSM 17328</strain>
    </source>
</reference>
<proteinExistence type="predicted"/>
<dbReference type="AlphaFoldDB" id="A0A7W7B3H5"/>
<dbReference type="EMBL" id="JACHNZ010000036">
    <property type="protein sequence ID" value="MBB4633209.1"/>
    <property type="molecule type" value="Genomic_DNA"/>
</dbReference>
<dbReference type="Proteomes" id="UP000566324">
    <property type="component" value="Unassembled WGS sequence"/>
</dbReference>
<keyword evidence="2" id="KW-1185">Reference proteome</keyword>
<protein>
    <submittedName>
        <fullName evidence="1">Uncharacterized protein</fullName>
    </submittedName>
</protein>
<evidence type="ECO:0000313" key="1">
    <source>
        <dbReference type="EMBL" id="MBB4633209.1"/>
    </source>
</evidence>
<comment type="caution">
    <text evidence="1">The sequence shown here is derived from an EMBL/GenBank/DDBJ whole genome shotgun (WGS) entry which is preliminary data.</text>
</comment>
<evidence type="ECO:0000313" key="2">
    <source>
        <dbReference type="Proteomes" id="UP000566324"/>
    </source>
</evidence>
<name>A0A7W7B3H5_9SPHN</name>
<accession>A0A7W7B3H5</accession>
<gene>
    <name evidence="1" type="ORF">GGQ98_002839</name>
</gene>
<organism evidence="1 2">
    <name type="scientific">Sphingosinicella soli</name>
    <dbReference type="NCBI Taxonomy" id="333708"/>
    <lineage>
        <taxon>Bacteria</taxon>
        <taxon>Pseudomonadati</taxon>
        <taxon>Pseudomonadota</taxon>
        <taxon>Alphaproteobacteria</taxon>
        <taxon>Sphingomonadales</taxon>
        <taxon>Sphingosinicellaceae</taxon>
        <taxon>Sphingosinicella</taxon>
    </lineage>
</organism>
<dbReference type="RefSeq" id="WP_207791420.1">
    <property type="nucleotide sequence ID" value="NZ_JACHNZ010000036.1"/>
</dbReference>